<proteinExistence type="predicted"/>
<dbReference type="Pfam" id="PF11197">
    <property type="entry name" value="DUF2835"/>
    <property type="match status" value="1"/>
</dbReference>
<gene>
    <name evidence="1" type="ORF">SAMN04488051_102118</name>
</gene>
<accession>A0A1H3ZCU7</accession>
<dbReference type="OrthoDB" id="5600793at2"/>
<evidence type="ECO:0000313" key="2">
    <source>
        <dbReference type="Proteomes" id="UP000198773"/>
    </source>
</evidence>
<name>A0A1H3ZCU7_ALKAM</name>
<protein>
    <recommendedName>
        <fullName evidence="3">DUF2835 domain-containing protein</fullName>
    </recommendedName>
</protein>
<keyword evidence="2" id="KW-1185">Reference proteome</keyword>
<dbReference type="Proteomes" id="UP000198773">
    <property type="component" value="Unassembled WGS sequence"/>
</dbReference>
<sequence>MALYQFFLHLSAEECLGYYQGHYRNLIVTAKSGERIQIPAKHFHRFIQKDGIHGLFTILLDKDGKLIKLIKNS</sequence>
<dbReference type="AlphaFoldDB" id="A0A1H3ZCU7"/>
<evidence type="ECO:0008006" key="3">
    <source>
        <dbReference type="Google" id="ProtNLM"/>
    </source>
</evidence>
<organism evidence="1 2">
    <name type="scientific">Alkalimonas amylolytica</name>
    <dbReference type="NCBI Taxonomy" id="152573"/>
    <lineage>
        <taxon>Bacteria</taxon>
        <taxon>Pseudomonadati</taxon>
        <taxon>Pseudomonadota</taxon>
        <taxon>Gammaproteobacteria</taxon>
        <taxon>Alkalimonas</taxon>
    </lineage>
</organism>
<dbReference type="RefSeq" id="WP_091339979.1">
    <property type="nucleotide sequence ID" value="NZ_FNRM01000002.1"/>
</dbReference>
<dbReference type="STRING" id="152573.SAMN04488051_102118"/>
<dbReference type="EMBL" id="FNRM01000002">
    <property type="protein sequence ID" value="SEA21172.1"/>
    <property type="molecule type" value="Genomic_DNA"/>
</dbReference>
<reference evidence="1 2" key="1">
    <citation type="submission" date="2016-10" db="EMBL/GenBank/DDBJ databases">
        <authorList>
            <person name="de Groot N.N."/>
        </authorList>
    </citation>
    <scope>NUCLEOTIDE SEQUENCE [LARGE SCALE GENOMIC DNA]</scope>
    <source>
        <strain evidence="1 2">CGMCC 1.3430</strain>
    </source>
</reference>
<evidence type="ECO:0000313" key="1">
    <source>
        <dbReference type="EMBL" id="SEA21172.1"/>
    </source>
</evidence>
<dbReference type="InterPro" id="IPR021363">
    <property type="entry name" value="DUF2835"/>
</dbReference>